<name>A0ABT5MID5_9BURK</name>
<accession>A0ABT5MID5</accession>
<protein>
    <recommendedName>
        <fullName evidence="3">Serine aminopeptidase S33 domain-containing protein</fullName>
    </recommendedName>
</protein>
<reference evidence="1 2" key="1">
    <citation type="submission" date="2023-02" db="EMBL/GenBank/DDBJ databases">
        <title>Bacterial whole genome sequence for Curvibacter sp. HBC28.</title>
        <authorList>
            <person name="Le V."/>
            <person name="Ko S.-R."/>
            <person name="Ahn C.-Y."/>
            <person name="Oh H.-M."/>
        </authorList>
    </citation>
    <scope>NUCLEOTIDE SEQUENCE [LARGE SCALE GENOMIC DNA]</scope>
    <source>
        <strain evidence="1 2">HBC28</strain>
    </source>
</reference>
<evidence type="ECO:0000313" key="1">
    <source>
        <dbReference type="EMBL" id="MDD0814891.1"/>
    </source>
</evidence>
<organism evidence="1 2">
    <name type="scientific">Curvibacter microcysteis</name>
    <dbReference type="NCBI Taxonomy" id="3026419"/>
    <lineage>
        <taxon>Bacteria</taxon>
        <taxon>Pseudomonadati</taxon>
        <taxon>Pseudomonadota</taxon>
        <taxon>Betaproteobacteria</taxon>
        <taxon>Burkholderiales</taxon>
        <taxon>Comamonadaceae</taxon>
        <taxon>Curvibacter</taxon>
    </lineage>
</organism>
<dbReference type="PANTHER" id="PTHR43265:SF1">
    <property type="entry name" value="ESTERASE ESTD"/>
    <property type="match status" value="1"/>
</dbReference>
<gene>
    <name evidence="1" type="ORF">PSQ39_09650</name>
</gene>
<sequence>MTPIVIHNTPVQWHAPASGDLRHVVLLCNTLGDEGLYVYRPLVALAEDLAQAGLGVLRFSFPDQDDGVDLAPDADAIAESLNTLQALLAWVQRQWPGVAVSLCGYRMGALLAAEVAARSPGLLGLALLAPVPSGRLVLRELALKAGQGVAADAALVQDGWHLSPASRQTLAGLDWQALLQQSPPHGLVLSDTGLRAAEKLAGGLAQAGATGWRVQAAEDLVSLRAYSHLVTVPEVAFSELVRWLVGLPLPAAVPQPAPRLDLPAPSALNLPQGTERSLRLGPQGRLAGVLCTPPGCEASSARADSPCLLILNTAGNPSAGQSRSAVQLARALAVQGVSSLRVDVRGNGNSLPVQRGRNWAMYTEAPIEDVSAALDCLQQQGWAQPAVFGLCSGAYLALQAAVQDPRMGRLLLVNLQSFLWQGEPFGAELEAPVGSSEAGDGVQLKHMGRYKQIIFTLDFWRRLLAGEVHVWGVTRRLVARLSLRVASRVQASLPAGWVLLPQQAEVQERMARLTRRALPITLIYGDTDAGLNELEALFGRQGQRLTRQPGVALHLVADADHMFIDPPSLQTLIRQVGEALCTPAARPA</sequence>
<comment type="caution">
    <text evidence="1">The sequence shown here is derived from an EMBL/GenBank/DDBJ whole genome shotgun (WGS) entry which is preliminary data.</text>
</comment>
<evidence type="ECO:0000313" key="2">
    <source>
        <dbReference type="Proteomes" id="UP001528672"/>
    </source>
</evidence>
<dbReference type="InterPro" id="IPR029058">
    <property type="entry name" value="AB_hydrolase_fold"/>
</dbReference>
<proteinExistence type="predicted"/>
<dbReference type="RefSeq" id="WP_273926559.1">
    <property type="nucleotide sequence ID" value="NZ_JAQSIO010000003.1"/>
</dbReference>
<dbReference type="SUPFAM" id="SSF53474">
    <property type="entry name" value="alpha/beta-Hydrolases"/>
    <property type="match status" value="2"/>
</dbReference>
<dbReference type="InterPro" id="IPR053145">
    <property type="entry name" value="AB_hydrolase_Est10"/>
</dbReference>
<dbReference type="Gene3D" id="3.40.50.1820">
    <property type="entry name" value="alpha/beta hydrolase"/>
    <property type="match status" value="2"/>
</dbReference>
<evidence type="ECO:0008006" key="3">
    <source>
        <dbReference type="Google" id="ProtNLM"/>
    </source>
</evidence>
<dbReference type="Proteomes" id="UP001528672">
    <property type="component" value="Unassembled WGS sequence"/>
</dbReference>
<dbReference type="PANTHER" id="PTHR43265">
    <property type="entry name" value="ESTERASE ESTD"/>
    <property type="match status" value="1"/>
</dbReference>
<dbReference type="EMBL" id="JAQSIO010000003">
    <property type="protein sequence ID" value="MDD0814891.1"/>
    <property type="molecule type" value="Genomic_DNA"/>
</dbReference>
<keyword evidence="2" id="KW-1185">Reference proteome</keyword>